<proteinExistence type="predicted"/>
<reference evidence="3" key="2">
    <citation type="submission" date="2020-08" db="EMBL/GenBank/DDBJ databases">
        <authorList>
            <person name="Lai Q."/>
        </authorList>
    </citation>
    <scope>NUCLEOTIDE SEQUENCE</scope>
    <source>
        <strain evidence="3">S27-2</strain>
    </source>
</reference>
<evidence type="ECO:0000256" key="1">
    <source>
        <dbReference type="SAM" id="SignalP"/>
    </source>
</evidence>
<evidence type="ECO:0000259" key="2">
    <source>
        <dbReference type="Pfam" id="PF14467"/>
    </source>
</evidence>
<organism evidence="3 4">
    <name type="scientific">Neptunicella marina</name>
    <dbReference type="NCBI Taxonomy" id="2125989"/>
    <lineage>
        <taxon>Bacteria</taxon>
        <taxon>Pseudomonadati</taxon>
        <taxon>Pseudomonadota</taxon>
        <taxon>Gammaproteobacteria</taxon>
        <taxon>Alteromonadales</taxon>
        <taxon>Alteromonadaceae</taxon>
        <taxon>Neptunicella</taxon>
    </lineage>
</organism>
<dbReference type="Pfam" id="PF14467">
    <property type="entry name" value="DUF4426"/>
    <property type="match status" value="1"/>
</dbReference>
<reference evidence="3" key="1">
    <citation type="journal article" date="2018" name="Int. J. Syst. Evol. Microbiol.">
        <title>Neptunicella marina gen. nov., sp. nov., isolated from surface seawater.</title>
        <authorList>
            <person name="Liu X."/>
            <person name="Lai Q."/>
            <person name="Du Y."/>
            <person name="Zhang X."/>
            <person name="Liu Z."/>
            <person name="Sun F."/>
            <person name="Shao Z."/>
        </authorList>
    </citation>
    <scope>NUCLEOTIDE SEQUENCE</scope>
    <source>
        <strain evidence="3">S27-2</strain>
    </source>
</reference>
<dbReference type="RefSeq" id="WP_186508467.1">
    <property type="nucleotide sequence ID" value="NZ_JACNEP010000026.1"/>
</dbReference>
<feature type="chain" id="PRO_5035239557" evidence="1">
    <location>
        <begin position="23"/>
        <end position="142"/>
    </location>
</feature>
<evidence type="ECO:0000313" key="4">
    <source>
        <dbReference type="Proteomes" id="UP000601768"/>
    </source>
</evidence>
<keyword evidence="4" id="KW-1185">Reference proteome</keyword>
<dbReference type="InterPro" id="IPR025218">
    <property type="entry name" value="DUF4426"/>
</dbReference>
<protein>
    <submittedName>
        <fullName evidence="3">DUF4426 domain-containing protein</fullName>
    </submittedName>
</protein>
<comment type="caution">
    <text evidence="3">The sequence shown here is derived from an EMBL/GenBank/DDBJ whole genome shotgun (WGS) entry which is preliminary data.</text>
</comment>
<dbReference type="Gene3D" id="2.60.40.3340">
    <property type="entry name" value="Domain of unknown function DUF4426"/>
    <property type="match status" value="1"/>
</dbReference>
<gene>
    <name evidence="3" type="ORF">H8B19_18205</name>
</gene>
<feature type="signal peptide" evidence="1">
    <location>
        <begin position="1"/>
        <end position="22"/>
    </location>
</feature>
<accession>A0A8J6J190</accession>
<evidence type="ECO:0000313" key="3">
    <source>
        <dbReference type="EMBL" id="MBC3767816.1"/>
    </source>
</evidence>
<dbReference type="Proteomes" id="UP000601768">
    <property type="component" value="Unassembled WGS sequence"/>
</dbReference>
<name>A0A8J6J190_9ALTE</name>
<dbReference type="EMBL" id="JACNEP010000026">
    <property type="protein sequence ID" value="MBC3767816.1"/>
    <property type="molecule type" value="Genomic_DNA"/>
</dbReference>
<dbReference type="AlphaFoldDB" id="A0A8J6J190"/>
<sequence length="142" mass="16324">MIKQTLLLLVVCFGLVNSSANAEQFEKLGNWDVHYIVLPSTFIAPDIAKNYQIQRSKYQPLVNISVLDSESKDAQSVAISGTATNLLGQVKQLEFQQVKEQNAIYYLAQFNVQDEELWRFNIEVRHGNQTQILKFKQKIYVE</sequence>
<feature type="domain" description="DUF4426" evidence="2">
    <location>
        <begin position="26"/>
        <end position="142"/>
    </location>
</feature>
<keyword evidence="1" id="KW-0732">Signal</keyword>